<dbReference type="Proteomes" id="UP000676565">
    <property type="component" value="Unassembled WGS sequence"/>
</dbReference>
<dbReference type="Gene3D" id="2.130.10.10">
    <property type="entry name" value="YVTN repeat-like/Quinoprotein amine dehydrogenase"/>
    <property type="match status" value="2"/>
</dbReference>
<dbReference type="CDD" id="cd15482">
    <property type="entry name" value="Sialidase_non-viral"/>
    <property type="match status" value="1"/>
</dbReference>
<sequence>MKPFFIAALVCGFGTAGASGQWQPQAIKSDADFRGLCAVGPKVAWVSGTKGTFGRTTDGGKTWAVGTVPDADKLDFRDVEAFGEDTAYLLSAGPGAESRIYKTTDGGKTWVLQFKNAEPKAFFNAIAFWDEKHGIALSDPVDGRFLLIVTDDGGTKWNPLPEKSRPEALLKEGAFAASGTCLVTRGENDVWFCTGGSKTARVFHSGDRGKTWNVSETPLLAGIESAGVFSIAFRDRDRGVIVGGDYRKPDGTGATGAVTADGGKTWKLIEKPLPFRSGVAWAKDRWVAVGTSGSDVSVDDGATWKPLDREKYNSVAFTASGDGWAAGPKGRLAKYARADK</sequence>
<dbReference type="PANTHER" id="PTHR47199:SF2">
    <property type="entry name" value="PHOTOSYSTEM II STABILITY_ASSEMBLY FACTOR HCF136, CHLOROPLASTIC"/>
    <property type="match status" value="1"/>
</dbReference>
<evidence type="ECO:0000313" key="2">
    <source>
        <dbReference type="EMBL" id="MBP3954092.1"/>
    </source>
</evidence>
<dbReference type="EMBL" id="JAGKQQ010000001">
    <property type="protein sequence ID" value="MBP3954092.1"/>
    <property type="molecule type" value="Genomic_DNA"/>
</dbReference>
<reference evidence="2 3" key="1">
    <citation type="submission" date="2021-04" db="EMBL/GenBank/DDBJ databases">
        <authorList>
            <person name="Ivanova A."/>
        </authorList>
    </citation>
    <scope>NUCLEOTIDE SEQUENCE [LARGE SCALE GENOMIC DNA]</scope>
    <source>
        <strain evidence="2 3">G18</strain>
    </source>
</reference>
<feature type="signal peptide" evidence="1">
    <location>
        <begin position="1"/>
        <end position="18"/>
    </location>
</feature>
<keyword evidence="2" id="KW-0378">Hydrolase</keyword>
<protein>
    <submittedName>
        <fullName evidence="2">Glycosyl hydrolase</fullName>
    </submittedName>
</protein>
<keyword evidence="1" id="KW-0732">Signal</keyword>
<name>A0ABS5BK58_9BACT</name>
<feature type="chain" id="PRO_5046268382" evidence="1">
    <location>
        <begin position="19"/>
        <end position="340"/>
    </location>
</feature>
<comment type="caution">
    <text evidence="2">The sequence shown here is derived from an EMBL/GenBank/DDBJ whole genome shotgun (WGS) entry which is preliminary data.</text>
</comment>
<dbReference type="RefSeq" id="WP_210652226.1">
    <property type="nucleotide sequence ID" value="NZ_JAGKQQ010000001.1"/>
</dbReference>
<gene>
    <name evidence="2" type="ORF">J8F10_02120</name>
</gene>
<proteinExistence type="predicted"/>
<evidence type="ECO:0000313" key="3">
    <source>
        <dbReference type="Proteomes" id="UP000676565"/>
    </source>
</evidence>
<dbReference type="GO" id="GO:0016787">
    <property type="term" value="F:hydrolase activity"/>
    <property type="evidence" value="ECO:0007669"/>
    <property type="project" value="UniProtKB-KW"/>
</dbReference>
<dbReference type="InterPro" id="IPR015943">
    <property type="entry name" value="WD40/YVTN_repeat-like_dom_sf"/>
</dbReference>
<keyword evidence="3" id="KW-1185">Reference proteome</keyword>
<accession>A0ABS5BK58</accession>
<evidence type="ECO:0000256" key="1">
    <source>
        <dbReference type="SAM" id="SignalP"/>
    </source>
</evidence>
<dbReference type="SUPFAM" id="SSF110296">
    <property type="entry name" value="Oligoxyloglucan reducing end-specific cellobiohydrolase"/>
    <property type="match status" value="1"/>
</dbReference>
<dbReference type="PANTHER" id="PTHR47199">
    <property type="entry name" value="PHOTOSYSTEM II STABILITY/ASSEMBLY FACTOR HCF136, CHLOROPLASTIC"/>
    <property type="match status" value="1"/>
</dbReference>
<organism evidence="2 3">
    <name type="scientific">Gemmata palustris</name>
    <dbReference type="NCBI Taxonomy" id="2822762"/>
    <lineage>
        <taxon>Bacteria</taxon>
        <taxon>Pseudomonadati</taxon>
        <taxon>Planctomycetota</taxon>
        <taxon>Planctomycetia</taxon>
        <taxon>Gemmatales</taxon>
        <taxon>Gemmataceae</taxon>
        <taxon>Gemmata</taxon>
    </lineage>
</organism>